<evidence type="ECO:0000313" key="7">
    <source>
        <dbReference type="Proteomes" id="UP000316594"/>
    </source>
</evidence>
<dbReference type="Pfam" id="PF00126">
    <property type="entry name" value="HTH_1"/>
    <property type="match status" value="1"/>
</dbReference>
<dbReference type="InterPro" id="IPR036388">
    <property type="entry name" value="WH-like_DNA-bd_sf"/>
</dbReference>
<gene>
    <name evidence="6" type="ORF">FNL11_02730</name>
</gene>
<reference evidence="6 7" key="1">
    <citation type="submission" date="2019-07" db="EMBL/GenBank/DDBJ databases">
        <title>Genome Sequencing and Assembly of Staphylococcus haemolyticus SDA2.</title>
        <authorList>
            <person name="Emmons C.B."/>
            <person name="Park C."/>
            <person name="Sevigny J.L."/>
            <person name="Andam C."/>
        </authorList>
    </citation>
    <scope>NUCLEOTIDE SEQUENCE [LARGE SCALE GENOMIC DNA]</scope>
    <source>
        <strain evidence="6 7">SDA2</strain>
    </source>
</reference>
<dbReference type="GO" id="GO:0003677">
    <property type="term" value="F:DNA binding"/>
    <property type="evidence" value="ECO:0007669"/>
    <property type="project" value="UniProtKB-KW"/>
</dbReference>
<comment type="similarity">
    <text evidence="1">Belongs to the LysR transcriptional regulatory family.</text>
</comment>
<feature type="domain" description="HTH lysR-type" evidence="5">
    <location>
        <begin position="1"/>
        <end position="44"/>
    </location>
</feature>
<dbReference type="Pfam" id="PF03466">
    <property type="entry name" value="LysR_substrate"/>
    <property type="match status" value="1"/>
</dbReference>
<dbReference type="SUPFAM" id="SSF46785">
    <property type="entry name" value="Winged helix' DNA-binding domain"/>
    <property type="match status" value="1"/>
</dbReference>
<dbReference type="PROSITE" id="PS50931">
    <property type="entry name" value="HTH_LYSR"/>
    <property type="match status" value="1"/>
</dbReference>
<organism evidence="6 7">
    <name type="scientific">Staphylococcus haemolyticus</name>
    <dbReference type="NCBI Taxonomy" id="1283"/>
    <lineage>
        <taxon>Bacteria</taxon>
        <taxon>Bacillati</taxon>
        <taxon>Bacillota</taxon>
        <taxon>Bacilli</taxon>
        <taxon>Bacillales</taxon>
        <taxon>Staphylococcaceae</taxon>
        <taxon>Staphylococcus</taxon>
    </lineage>
</organism>
<evidence type="ECO:0000313" key="6">
    <source>
        <dbReference type="EMBL" id="TRL78507.1"/>
    </source>
</evidence>
<dbReference type="InterPro" id="IPR000847">
    <property type="entry name" value="LysR_HTH_N"/>
</dbReference>
<dbReference type="InterPro" id="IPR005119">
    <property type="entry name" value="LysR_subst-bd"/>
</dbReference>
<proteinExistence type="inferred from homology"/>
<evidence type="ECO:0000259" key="5">
    <source>
        <dbReference type="PROSITE" id="PS50931"/>
    </source>
</evidence>
<dbReference type="PANTHER" id="PTHR30419:SF28">
    <property type="entry name" value="HTH-TYPE TRANSCRIPTIONAL REGULATOR BSDA"/>
    <property type="match status" value="1"/>
</dbReference>
<keyword evidence="2" id="KW-0805">Transcription regulation</keyword>
<evidence type="ECO:0000256" key="1">
    <source>
        <dbReference type="ARBA" id="ARBA00009437"/>
    </source>
</evidence>
<dbReference type="EMBL" id="VJMP01000002">
    <property type="protein sequence ID" value="TRL78507.1"/>
    <property type="molecule type" value="Genomic_DNA"/>
</dbReference>
<comment type="caution">
    <text evidence="6">The sequence shown here is derived from an EMBL/GenBank/DDBJ whole genome shotgun (WGS) entry which is preliminary data.</text>
</comment>
<evidence type="ECO:0000256" key="2">
    <source>
        <dbReference type="ARBA" id="ARBA00023015"/>
    </source>
</evidence>
<dbReference type="PANTHER" id="PTHR30419">
    <property type="entry name" value="HTH-TYPE TRANSCRIPTIONAL REGULATOR YBHD"/>
    <property type="match status" value="1"/>
</dbReference>
<dbReference type="Gene3D" id="1.10.10.10">
    <property type="entry name" value="Winged helix-like DNA-binding domain superfamily/Winged helix DNA-binding domain"/>
    <property type="match status" value="1"/>
</dbReference>
<keyword evidence="3" id="KW-0238">DNA-binding</keyword>
<dbReference type="InterPro" id="IPR050950">
    <property type="entry name" value="HTH-type_LysR_regulators"/>
</dbReference>
<dbReference type="GO" id="GO:0005829">
    <property type="term" value="C:cytosol"/>
    <property type="evidence" value="ECO:0007669"/>
    <property type="project" value="TreeGrafter"/>
</dbReference>
<evidence type="ECO:0000256" key="4">
    <source>
        <dbReference type="ARBA" id="ARBA00023163"/>
    </source>
</evidence>
<dbReference type="GO" id="GO:0003700">
    <property type="term" value="F:DNA-binding transcription factor activity"/>
    <property type="evidence" value="ECO:0007669"/>
    <property type="project" value="InterPro"/>
</dbReference>
<dbReference type="PRINTS" id="PR00039">
    <property type="entry name" value="HTHLYSR"/>
</dbReference>
<dbReference type="Gene3D" id="3.40.190.290">
    <property type="match status" value="1"/>
</dbReference>
<protein>
    <submittedName>
        <fullName evidence="6">LysR family transcriptional regulator</fullName>
    </submittedName>
</protein>
<accession>A0AB38PEE8</accession>
<name>A0AB38PEE8_STAHA</name>
<dbReference type="AlphaFoldDB" id="A0AB38PEE8"/>
<evidence type="ECO:0000256" key="3">
    <source>
        <dbReference type="ARBA" id="ARBA00023125"/>
    </source>
</evidence>
<dbReference type="InterPro" id="IPR036390">
    <property type="entry name" value="WH_DNA-bd_sf"/>
</dbReference>
<sequence>MNNITEAAKRLNISQPALSKAIATIEDELGVALFDRKGRHIYLNRYGELMLNYIDSAFRELNEGERIIKELTGIESGQVTFAVTFPHVMPLLIQNYVSRHPNIKIKQYQAISERATHLILNNEVDFAISSSKIEHRDISWEPIIQDDIYLTVSKEHPLSQCTSIELIQIKDERLIGQIEGYGFRDTIDRILKQEGIVPNYQVEVEDSSAILKLVAMNIGISFTPKQALRNLDKQIVAIPINNEHCYREIGLAYKKSHYFTEVASSFKTFVTDYFQNHIT</sequence>
<dbReference type="SUPFAM" id="SSF53850">
    <property type="entry name" value="Periplasmic binding protein-like II"/>
    <property type="match status" value="1"/>
</dbReference>
<keyword evidence="4" id="KW-0804">Transcription</keyword>
<dbReference type="Proteomes" id="UP000316594">
    <property type="component" value="Unassembled WGS sequence"/>
</dbReference>